<dbReference type="AlphaFoldDB" id="A0A7K9UPD3"/>
<gene>
    <name evidence="2" type="primary">Ccdc142_3</name>
    <name evidence="2" type="ORF">ANSSEM_R15374</name>
</gene>
<dbReference type="Pfam" id="PF14923">
    <property type="entry name" value="CCDC142"/>
    <property type="match status" value="1"/>
</dbReference>
<evidence type="ECO:0000259" key="1">
    <source>
        <dbReference type="Pfam" id="PF14923"/>
    </source>
</evidence>
<sequence length="124" mass="13185">GTVRELRRALAQGMCGAGAQGGCLQETPALRRGLSVPRGIPQRCPSAARVPPECQEELGRLCLRLLCQGVLRTWERDFAQALGSGLCDRCLAVPEPSGGAAQSSTARLLQQLYPALAFALRCLP</sequence>
<reference evidence="2 3" key="1">
    <citation type="submission" date="2019-09" db="EMBL/GenBank/DDBJ databases">
        <title>Bird 10,000 Genomes (B10K) Project - Family phase.</title>
        <authorList>
            <person name="Zhang G."/>
        </authorList>
    </citation>
    <scope>NUCLEOTIDE SEQUENCE [LARGE SCALE GENOMIC DNA]</scope>
    <source>
        <strain evidence="2">B10K-DU-001-57</strain>
        <tissue evidence="2">Muscle</tissue>
    </source>
</reference>
<protein>
    <submittedName>
        <fullName evidence="2">CC142 protein</fullName>
    </submittedName>
</protein>
<name>A0A7K9UPD3_ANSSE</name>
<evidence type="ECO:0000313" key="2">
    <source>
        <dbReference type="EMBL" id="NXI62634.1"/>
    </source>
</evidence>
<comment type="caution">
    <text evidence="2">The sequence shown here is derived from an EMBL/GenBank/DDBJ whole genome shotgun (WGS) entry which is preliminary data.</text>
</comment>
<feature type="domain" description="Coiled-coil protein 142 C-terminal" evidence="1">
    <location>
        <begin position="48"/>
        <end position="123"/>
    </location>
</feature>
<dbReference type="Proteomes" id="UP000567872">
    <property type="component" value="Unassembled WGS sequence"/>
</dbReference>
<feature type="non-terminal residue" evidence="2">
    <location>
        <position position="124"/>
    </location>
</feature>
<keyword evidence="3" id="KW-1185">Reference proteome</keyword>
<proteinExistence type="predicted"/>
<feature type="non-terminal residue" evidence="2">
    <location>
        <position position="1"/>
    </location>
</feature>
<dbReference type="PANTHER" id="PTHR21436">
    <property type="entry name" value="COILED-COIL DOMAIN-CONTAINING PROTEIN 142"/>
    <property type="match status" value="1"/>
</dbReference>
<dbReference type="InterPro" id="IPR026700">
    <property type="entry name" value="CCDC142"/>
</dbReference>
<dbReference type="EMBL" id="VXAA01000887">
    <property type="protein sequence ID" value="NXI62634.1"/>
    <property type="molecule type" value="Genomic_DNA"/>
</dbReference>
<accession>A0A7K9UPD3</accession>
<dbReference type="InterPro" id="IPR055350">
    <property type="entry name" value="CCDC142_C"/>
</dbReference>
<dbReference type="PANTHER" id="PTHR21436:SF2">
    <property type="entry name" value="COILED-COIL DOMAIN-CONTAINING PROTEIN 142"/>
    <property type="match status" value="1"/>
</dbReference>
<evidence type="ECO:0000313" key="3">
    <source>
        <dbReference type="Proteomes" id="UP000567872"/>
    </source>
</evidence>
<organism evidence="2 3">
    <name type="scientific">Anseranas semipalmata</name>
    <name type="common">Magpie goose</name>
    <name type="synonym">Anas semipalmata</name>
    <dbReference type="NCBI Taxonomy" id="8851"/>
    <lineage>
        <taxon>Eukaryota</taxon>
        <taxon>Metazoa</taxon>
        <taxon>Chordata</taxon>
        <taxon>Craniata</taxon>
        <taxon>Vertebrata</taxon>
        <taxon>Euteleostomi</taxon>
        <taxon>Archelosauria</taxon>
        <taxon>Archosauria</taxon>
        <taxon>Dinosauria</taxon>
        <taxon>Saurischia</taxon>
        <taxon>Theropoda</taxon>
        <taxon>Coelurosauria</taxon>
        <taxon>Aves</taxon>
        <taxon>Neognathae</taxon>
        <taxon>Galloanserae</taxon>
        <taxon>Anseriformes</taxon>
        <taxon>Anseranatidae</taxon>
        <taxon>Anseranas</taxon>
    </lineage>
</organism>